<keyword evidence="1" id="KW-1133">Transmembrane helix</keyword>
<dbReference type="EMBL" id="BART01008864">
    <property type="protein sequence ID" value="GAG59173.1"/>
    <property type="molecule type" value="Genomic_DNA"/>
</dbReference>
<dbReference type="AlphaFoldDB" id="X0ZFR1"/>
<comment type="caution">
    <text evidence="2">The sequence shown here is derived from an EMBL/GenBank/DDBJ whole genome shotgun (WGS) entry which is preliminary data.</text>
</comment>
<evidence type="ECO:0000313" key="2">
    <source>
        <dbReference type="EMBL" id="GAG59173.1"/>
    </source>
</evidence>
<organism evidence="2">
    <name type="scientific">marine sediment metagenome</name>
    <dbReference type="NCBI Taxonomy" id="412755"/>
    <lineage>
        <taxon>unclassified sequences</taxon>
        <taxon>metagenomes</taxon>
        <taxon>ecological metagenomes</taxon>
    </lineage>
</organism>
<protein>
    <submittedName>
        <fullName evidence="2">Uncharacterized protein</fullName>
    </submittedName>
</protein>
<keyword evidence="1" id="KW-0472">Membrane</keyword>
<accession>X0ZFR1</accession>
<proteinExistence type="predicted"/>
<name>X0ZFR1_9ZZZZ</name>
<evidence type="ECO:0000256" key="1">
    <source>
        <dbReference type="SAM" id="Phobius"/>
    </source>
</evidence>
<gene>
    <name evidence="2" type="ORF">S01H4_19816</name>
</gene>
<reference evidence="2" key="1">
    <citation type="journal article" date="2014" name="Front. Microbiol.">
        <title>High frequency of phylogenetically diverse reductive dehalogenase-homologous genes in deep subseafloor sedimentary metagenomes.</title>
        <authorList>
            <person name="Kawai M."/>
            <person name="Futagami T."/>
            <person name="Toyoda A."/>
            <person name="Takaki Y."/>
            <person name="Nishi S."/>
            <person name="Hori S."/>
            <person name="Arai W."/>
            <person name="Tsubouchi T."/>
            <person name="Morono Y."/>
            <person name="Uchiyama I."/>
            <person name="Ito T."/>
            <person name="Fujiyama A."/>
            <person name="Inagaki F."/>
            <person name="Takami H."/>
        </authorList>
    </citation>
    <scope>NUCLEOTIDE SEQUENCE</scope>
    <source>
        <strain evidence="2">Expedition CK06-06</strain>
    </source>
</reference>
<sequence>MAEETETIKPLTERAILPAGRPARSFSGPLGLWPWPLMSLLFLLIETARTKGRTTRRMTIFDITRDEAGRIIGILEKSVEE</sequence>
<keyword evidence="1" id="KW-0812">Transmembrane</keyword>
<feature type="transmembrane region" description="Helical" evidence="1">
    <location>
        <begin position="30"/>
        <end position="48"/>
    </location>
</feature>